<organism evidence="1 2">
    <name type="scientific">Sinorhizobium phage phiM7</name>
    <dbReference type="NCBI Taxonomy" id="1647403"/>
    <lineage>
        <taxon>Viruses</taxon>
        <taxon>Duplodnaviria</taxon>
        <taxon>Heunggongvirae</taxon>
        <taxon>Uroviricota</taxon>
        <taxon>Caudoviricetes</taxon>
        <taxon>Emdodecavirus</taxon>
        <taxon>Emdodecavirus M7</taxon>
    </lineage>
</organism>
<dbReference type="Proteomes" id="UP000221947">
    <property type="component" value="Segment"/>
</dbReference>
<reference evidence="1 2" key="1">
    <citation type="submission" date="2015-04" db="EMBL/GenBank/DDBJ databases">
        <authorList>
            <person name="Schouten J.T."/>
            <person name="Crockett J.T."/>
            <person name="Hodson T.S."/>
            <person name="Hyde J.R."/>
            <person name="Smith T.A."/>
            <person name="Merrill B.D."/>
            <person name="Crook M.B."/>
            <person name="Griffitts J.S."/>
            <person name="Burnett S.H."/>
            <person name="Grose J.H."/>
            <person name="Breakwell D.P."/>
        </authorList>
    </citation>
    <scope>NUCLEOTIDE SEQUENCE [LARGE SCALE GENOMIC DNA]</scope>
</reference>
<name>A0A0F6YPG3_9CAUD</name>
<gene>
    <name evidence="1" type="ORF">PHIM7_177</name>
</gene>
<evidence type="ECO:0000313" key="2">
    <source>
        <dbReference type="Proteomes" id="UP000221947"/>
    </source>
</evidence>
<sequence length="193" mass="22941">MNKERFKELWYDDELEEVHEDIDDSWRHGNNVWTVYKYGDTYWQASYRVSGDGEYHGIRDDDFEIERVYPHEVVTKVTNYVTTPPKTNPTRYRRKFTEVEAIRFPGIPKIDPMNLMNNQEEFDELERFEKWIEANGEGWKLEFKYRGSDLIISVPGSGVDVLIVPPGYWLVKEVGRPPLPLSPEEFSEHYEKV</sequence>
<protein>
    <submittedName>
        <fullName evidence="1">Uncharacterized protein</fullName>
    </submittedName>
</protein>
<dbReference type="EMBL" id="KR052480">
    <property type="protein sequence ID" value="AKF12722.1"/>
    <property type="molecule type" value="Genomic_DNA"/>
</dbReference>
<proteinExistence type="predicted"/>
<accession>A0A0F6YPG3</accession>
<keyword evidence="2" id="KW-1185">Reference proteome</keyword>
<evidence type="ECO:0000313" key="1">
    <source>
        <dbReference type="EMBL" id="AKF12722.1"/>
    </source>
</evidence>